<dbReference type="InterPro" id="IPR040079">
    <property type="entry name" value="Glutathione_S-Trfase"/>
</dbReference>
<dbReference type="Gene3D" id="3.40.30.10">
    <property type="entry name" value="Glutaredoxin"/>
    <property type="match status" value="1"/>
</dbReference>
<evidence type="ECO:0000256" key="4">
    <source>
        <dbReference type="RuleBase" id="RU003494"/>
    </source>
</evidence>
<dbReference type="InterPro" id="IPR036282">
    <property type="entry name" value="Glutathione-S-Trfase_C_sf"/>
</dbReference>
<dbReference type="PROSITE" id="PS50405">
    <property type="entry name" value="GST_CTER"/>
    <property type="match status" value="1"/>
</dbReference>
<dbReference type="PANTHER" id="PTHR11260">
    <property type="entry name" value="GLUTATHIONE S-TRANSFERASE, GST, SUPERFAMILY, GST DOMAIN CONTAINING"/>
    <property type="match status" value="1"/>
</dbReference>
<evidence type="ECO:0000256" key="2">
    <source>
        <dbReference type="ARBA" id="ARBA00022679"/>
    </source>
</evidence>
<dbReference type="SFLD" id="SFLDS00019">
    <property type="entry name" value="Glutathione_Transferase_(cytos"/>
    <property type="match status" value="1"/>
</dbReference>
<organism evidence="7 8">
    <name type="scientific">Cannabis sativa</name>
    <name type="common">Hemp</name>
    <name type="synonym">Marijuana</name>
    <dbReference type="NCBI Taxonomy" id="3483"/>
    <lineage>
        <taxon>Eukaryota</taxon>
        <taxon>Viridiplantae</taxon>
        <taxon>Streptophyta</taxon>
        <taxon>Embryophyta</taxon>
        <taxon>Tracheophyta</taxon>
        <taxon>Spermatophyta</taxon>
        <taxon>Magnoliopsida</taxon>
        <taxon>eudicotyledons</taxon>
        <taxon>Gunneridae</taxon>
        <taxon>Pentapetalae</taxon>
        <taxon>rosids</taxon>
        <taxon>fabids</taxon>
        <taxon>Rosales</taxon>
        <taxon>Cannabaceae</taxon>
        <taxon>Cannabis</taxon>
    </lineage>
</organism>
<dbReference type="InterPro" id="IPR004045">
    <property type="entry name" value="Glutathione_S-Trfase_N"/>
</dbReference>
<comment type="caution">
    <text evidence="7">The sequence shown here is derived from an EMBL/GenBank/DDBJ whole genome shotgun (WGS) entry which is preliminary data.</text>
</comment>
<dbReference type="PANTHER" id="PTHR11260:SF676">
    <property type="entry name" value="GLUTATHIONE S-TRANSFERASE U8"/>
    <property type="match status" value="1"/>
</dbReference>
<dbReference type="InterPro" id="IPR045074">
    <property type="entry name" value="GST_C_Tau"/>
</dbReference>
<dbReference type="GO" id="GO:0004364">
    <property type="term" value="F:glutathione transferase activity"/>
    <property type="evidence" value="ECO:0007669"/>
    <property type="project" value="UniProtKB-EC"/>
</dbReference>
<feature type="domain" description="GST N-terminal" evidence="5">
    <location>
        <begin position="3"/>
        <end position="82"/>
    </location>
</feature>
<dbReference type="FunFam" id="1.20.1050.10:FF:000012">
    <property type="entry name" value="Tau class glutathione S-transferase"/>
    <property type="match status" value="1"/>
</dbReference>
<dbReference type="SFLD" id="SFLDG01152">
    <property type="entry name" value="Main.3:_Omega-_and_Tau-like"/>
    <property type="match status" value="1"/>
</dbReference>
<comment type="catalytic activity">
    <reaction evidence="3">
        <text>RX + glutathione = an S-substituted glutathione + a halide anion + H(+)</text>
        <dbReference type="Rhea" id="RHEA:16437"/>
        <dbReference type="ChEBI" id="CHEBI:15378"/>
        <dbReference type="ChEBI" id="CHEBI:16042"/>
        <dbReference type="ChEBI" id="CHEBI:17792"/>
        <dbReference type="ChEBI" id="CHEBI:57925"/>
        <dbReference type="ChEBI" id="CHEBI:90779"/>
        <dbReference type="EC" id="2.5.1.18"/>
    </reaction>
</comment>
<dbReference type="EC" id="2.5.1.18" evidence="1"/>
<feature type="domain" description="GST C-terminal" evidence="6">
    <location>
        <begin position="87"/>
        <end position="208"/>
    </location>
</feature>
<dbReference type="CDD" id="cd03058">
    <property type="entry name" value="GST_N_Tau"/>
    <property type="match status" value="1"/>
</dbReference>
<evidence type="ECO:0000313" key="8">
    <source>
        <dbReference type="Proteomes" id="UP000525078"/>
    </source>
</evidence>
<dbReference type="InterPro" id="IPR010987">
    <property type="entry name" value="Glutathione-S-Trfase_C-like"/>
</dbReference>
<gene>
    <name evidence="7" type="ORF">F8388_015843</name>
</gene>
<dbReference type="FunFam" id="3.40.30.10:FF:000014">
    <property type="entry name" value="Tau class glutathione S-transferase"/>
    <property type="match status" value="1"/>
</dbReference>
<keyword evidence="2" id="KW-0808">Transferase</keyword>
<dbReference type="SUPFAM" id="SSF47616">
    <property type="entry name" value="GST C-terminal domain-like"/>
    <property type="match status" value="1"/>
</dbReference>
<evidence type="ECO:0000313" key="7">
    <source>
        <dbReference type="EMBL" id="KAF4350658.1"/>
    </source>
</evidence>
<dbReference type="SFLD" id="SFLDG00358">
    <property type="entry name" value="Main_(cytGST)"/>
    <property type="match status" value="1"/>
</dbReference>
<dbReference type="InterPro" id="IPR036249">
    <property type="entry name" value="Thioredoxin-like_sf"/>
</dbReference>
<dbReference type="EMBL" id="JAATIP010000359">
    <property type="protein sequence ID" value="KAF4350658.1"/>
    <property type="molecule type" value="Genomic_DNA"/>
</dbReference>
<name>A0A7J6DWZ5_CANSA</name>
<dbReference type="InterPro" id="IPR045073">
    <property type="entry name" value="Omega/Tau-like"/>
</dbReference>
<evidence type="ECO:0000259" key="6">
    <source>
        <dbReference type="PROSITE" id="PS50405"/>
    </source>
</evidence>
<dbReference type="Pfam" id="PF02798">
    <property type="entry name" value="GST_N"/>
    <property type="match status" value="1"/>
</dbReference>
<dbReference type="PROSITE" id="PS50404">
    <property type="entry name" value="GST_NTER"/>
    <property type="match status" value="1"/>
</dbReference>
<reference evidence="7 8" key="1">
    <citation type="journal article" date="2020" name="bioRxiv">
        <title>Sequence and annotation of 42 cannabis genomes reveals extensive copy number variation in cannabinoid synthesis and pathogen resistance genes.</title>
        <authorList>
            <person name="Mckernan K.J."/>
            <person name="Helbert Y."/>
            <person name="Kane L.T."/>
            <person name="Ebling H."/>
            <person name="Zhang L."/>
            <person name="Liu B."/>
            <person name="Eaton Z."/>
            <person name="Mclaughlin S."/>
            <person name="Kingan S."/>
            <person name="Baybayan P."/>
            <person name="Concepcion G."/>
            <person name="Jordan M."/>
            <person name="Riva A."/>
            <person name="Barbazuk W."/>
            <person name="Harkins T."/>
        </authorList>
    </citation>
    <scope>NUCLEOTIDE SEQUENCE [LARGE SCALE GENOMIC DNA]</scope>
    <source>
        <strain evidence="8">cv. Jamaican Lion 4</strain>
        <tissue evidence="7">Leaf</tissue>
    </source>
</reference>
<dbReference type="CDD" id="cd03185">
    <property type="entry name" value="GST_C_Tau"/>
    <property type="match status" value="1"/>
</dbReference>
<accession>A0A7J6DWZ5</accession>
<dbReference type="SUPFAM" id="SSF52833">
    <property type="entry name" value="Thioredoxin-like"/>
    <property type="match status" value="1"/>
</dbReference>
<protein>
    <recommendedName>
        <fullName evidence="1">glutathione transferase</fullName>
        <ecNumber evidence="1">2.5.1.18</ecNumber>
    </recommendedName>
</protein>
<dbReference type="GO" id="GO:0005737">
    <property type="term" value="C:cytoplasm"/>
    <property type="evidence" value="ECO:0007669"/>
    <property type="project" value="TreeGrafter"/>
</dbReference>
<evidence type="ECO:0000256" key="3">
    <source>
        <dbReference type="ARBA" id="ARBA00047960"/>
    </source>
</evidence>
<comment type="similarity">
    <text evidence="4">Belongs to the GST superfamily.</text>
</comment>
<dbReference type="Pfam" id="PF00043">
    <property type="entry name" value="GST_C"/>
    <property type="match status" value="1"/>
</dbReference>
<dbReference type="InterPro" id="IPR004046">
    <property type="entry name" value="GST_C"/>
</dbReference>
<evidence type="ECO:0000256" key="1">
    <source>
        <dbReference type="ARBA" id="ARBA00012452"/>
    </source>
</evidence>
<sequence>MAEIVKLYGVRGSPFSNRVNVALKLKGVEYKYYEEDLKNKSASLLKYNPIHKKVPTFVHNEKPVAESLVILEYIDETWKTHPILPQHPYERAQARFWSRFIEDKVVPTAWKAFWVKEERKKALEEVSEYLEILEKELKGRYFGGESIGLVDITGNFIAQWIPAVQELVGVEILTEAKFPKLCKWSHDFATHPMIKEVSPSKEELIALFKPRLNTTN</sequence>
<dbReference type="GO" id="GO:0006749">
    <property type="term" value="P:glutathione metabolic process"/>
    <property type="evidence" value="ECO:0007669"/>
    <property type="project" value="InterPro"/>
</dbReference>
<dbReference type="Gene3D" id="1.20.1050.10">
    <property type="match status" value="1"/>
</dbReference>
<dbReference type="AlphaFoldDB" id="A0A7J6DWZ5"/>
<proteinExistence type="inferred from homology"/>
<dbReference type="Proteomes" id="UP000525078">
    <property type="component" value="Unassembled WGS sequence"/>
</dbReference>
<evidence type="ECO:0000259" key="5">
    <source>
        <dbReference type="PROSITE" id="PS50404"/>
    </source>
</evidence>